<reference evidence="2" key="2">
    <citation type="submission" date="2025-08" db="UniProtKB">
        <authorList>
            <consortium name="Ensembl"/>
        </authorList>
    </citation>
    <scope>IDENTIFICATION</scope>
</reference>
<name>A0A493TII4_ANAPP</name>
<sequence>RNLWLGDGAAPTPGRSLSFSRRVPGGFSHPVPWGVGPGCPLGTVLGAFFQLFQPRLGLPGACCHLCHERGGLSTIWMMTGVALTPSTVTPRRGTHRSPTPSCTPCTCPSSPRSPGCARTGGCSGMALGVLWDGTGMVWDGTGMLWDLPPFLQAPTQTPEDGSGSWWPRGGCPRVCSVPPSFWAFPRGLAMNHHAPLGRRGLLQVPGPTSGHHMGPCGPSSTSAATCP</sequence>
<feature type="compositionally biased region" description="Polar residues" evidence="1">
    <location>
        <begin position="218"/>
        <end position="227"/>
    </location>
</feature>
<evidence type="ECO:0000313" key="2">
    <source>
        <dbReference type="Ensembl" id="ENSAPLP00000025450.1"/>
    </source>
</evidence>
<dbReference type="Ensembl" id="ENSAPLT00000044464.1">
    <property type="protein sequence ID" value="ENSAPLP00000025450.1"/>
    <property type="gene ID" value="ENSAPLG00000021241.1"/>
</dbReference>
<accession>A0A493TII4</accession>
<organism evidence="2 3">
    <name type="scientific">Anas platyrhynchos platyrhynchos</name>
    <name type="common">Northern mallard</name>
    <dbReference type="NCBI Taxonomy" id="8840"/>
    <lineage>
        <taxon>Eukaryota</taxon>
        <taxon>Metazoa</taxon>
        <taxon>Chordata</taxon>
        <taxon>Craniata</taxon>
        <taxon>Vertebrata</taxon>
        <taxon>Euteleostomi</taxon>
        <taxon>Archelosauria</taxon>
        <taxon>Archosauria</taxon>
        <taxon>Dinosauria</taxon>
        <taxon>Saurischia</taxon>
        <taxon>Theropoda</taxon>
        <taxon>Coelurosauria</taxon>
        <taxon>Aves</taxon>
        <taxon>Neognathae</taxon>
        <taxon>Galloanserae</taxon>
        <taxon>Anseriformes</taxon>
        <taxon>Anatidae</taxon>
        <taxon>Anatinae</taxon>
        <taxon>Anas</taxon>
    </lineage>
</organism>
<proteinExistence type="predicted"/>
<dbReference type="AlphaFoldDB" id="A0A493TII4"/>
<evidence type="ECO:0000256" key="1">
    <source>
        <dbReference type="SAM" id="MobiDB-lite"/>
    </source>
</evidence>
<reference evidence="2" key="3">
    <citation type="submission" date="2025-09" db="UniProtKB">
        <authorList>
            <consortium name="Ensembl"/>
        </authorList>
    </citation>
    <scope>IDENTIFICATION</scope>
</reference>
<keyword evidence="3" id="KW-1185">Reference proteome</keyword>
<dbReference type="Proteomes" id="UP000016666">
    <property type="component" value="Chromosome 5"/>
</dbReference>
<feature type="region of interest" description="Disordered" evidence="1">
    <location>
        <begin position="205"/>
        <end position="227"/>
    </location>
</feature>
<reference evidence="2 3" key="1">
    <citation type="submission" date="2017-10" db="EMBL/GenBank/DDBJ databases">
        <title>A new Pekin duck reference genome.</title>
        <authorList>
            <person name="Hou Z.-C."/>
            <person name="Zhou Z.-K."/>
            <person name="Zhu F."/>
            <person name="Hou S.-S."/>
        </authorList>
    </citation>
    <scope>NUCLEOTIDE SEQUENCE [LARGE SCALE GENOMIC DNA]</scope>
</reference>
<protein>
    <submittedName>
        <fullName evidence="2">Uncharacterized protein</fullName>
    </submittedName>
</protein>
<evidence type="ECO:0000313" key="3">
    <source>
        <dbReference type="Proteomes" id="UP000016666"/>
    </source>
</evidence>